<organism evidence="1 4">
    <name type="scientific">Vibrio alginolyticus</name>
    <dbReference type="NCBI Taxonomy" id="663"/>
    <lineage>
        <taxon>Bacteria</taxon>
        <taxon>Pseudomonadati</taxon>
        <taxon>Pseudomonadota</taxon>
        <taxon>Gammaproteobacteria</taxon>
        <taxon>Vibrionales</taxon>
        <taxon>Vibrionaceae</taxon>
        <taxon>Vibrio</taxon>
    </lineage>
</organism>
<dbReference type="RefSeq" id="WP_021707818.1">
    <property type="nucleotide sequence ID" value="NZ_CP014045.1"/>
</dbReference>
<evidence type="ECO:0000313" key="1">
    <source>
        <dbReference type="EMBL" id="EGQ9138055.1"/>
    </source>
</evidence>
<evidence type="ECO:0000313" key="3">
    <source>
        <dbReference type="Proteomes" id="UP000054316"/>
    </source>
</evidence>
<evidence type="ECO:0000313" key="2">
    <source>
        <dbReference type="EMBL" id="PNP27113.1"/>
    </source>
</evidence>
<dbReference type="Proteomes" id="UP000714625">
    <property type="component" value="Unassembled WGS sequence"/>
</dbReference>
<protein>
    <submittedName>
        <fullName evidence="1">Uncharacterized protein</fullName>
    </submittedName>
</protein>
<accession>A0AA36UX71</accession>
<reference evidence="2 3" key="1">
    <citation type="submission" date="2017-12" db="EMBL/GenBank/DDBJ databases">
        <title>FDA dAtabase for Regulatory Grade micrObial Sequences (FDA-ARGOS): Supporting development and validation of Infectious Disease Dx tests.</title>
        <authorList>
            <person name="Hoffmann M."/>
            <person name="Allard M."/>
            <person name="Evans P."/>
            <person name="Brown E."/>
            <person name="Tallon L.J."/>
            <person name="Sadzewicz L."/>
            <person name="Sengamalay N."/>
            <person name="Ott S."/>
            <person name="Godinez A."/>
            <person name="Nagaraj S."/>
            <person name="Vavikolanu K."/>
            <person name="Aluvathingal J."/>
            <person name="Nadendla S."/>
            <person name="Hobson J."/>
            <person name="Sichtig H."/>
        </authorList>
    </citation>
    <scope>NUCLEOTIDE SEQUENCE [LARGE SCALE GENOMIC DNA]</scope>
    <source>
        <strain evidence="3">ATCC 17749</strain>
        <strain evidence="2">FDAARGOS_97</strain>
    </source>
</reference>
<reference evidence="1" key="2">
    <citation type="submission" date="2019-11" db="EMBL/GenBank/DDBJ databases">
        <authorList>
            <consortium name="PulseNet: The National Subtyping Network for Foodborne Disease Surveillance"/>
            <person name="Tarr C.L."/>
            <person name="Trees E."/>
            <person name="Katz L.S."/>
            <person name="Carleton-Romer H.A."/>
            <person name="Stroika S."/>
            <person name="Kucerova Z."/>
            <person name="Roache K.F."/>
            <person name="Sabol A.L."/>
            <person name="Besser J."/>
            <person name="Gerner-Smidt P."/>
        </authorList>
    </citation>
    <scope>NUCLEOTIDE SEQUENCE</scope>
    <source>
        <strain evidence="1">PNUSAV001129</strain>
    </source>
</reference>
<dbReference type="EMBL" id="LOSN02000001">
    <property type="protein sequence ID" value="PNP27113.1"/>
    <property type="molecule type" value="Genomic_DNA"/>
</dbReference>
<proteinExistence type="predicted"/>
<dbReference type="EMBL" id="AAXMUW010000093">
    <property type="protein sequence ID" value="EGQ9138055.1"/>
    <property type="molecule type" value="Genomic_DNA"/>
</dbReference>
<keyword evidence="3" id="KW-1185">Reference proteome</keyword>
<comment type="caution">
    <text evidence="1">The sequence shown here is derived from an EMBL/GenBank/DDBJ whole genome shotgun (WGS) entry which is preliminary data.</text>
</comment>
<evidence type="ECO:0000313" key="4">
    <source>
        <dbReference type="Proteomes" id="UP000714625"/>
    </source>
</evidence>
<name>A0AA36UX71_VIBAL</name>
<sequence length="121" mass="13731">MINQLLLALGERKQLRPYIMTRAMDSSGGRLTDRDIHAYIVKEGLVSTIIRIQSTNCSITWFFLDNFTPQTNIPINPRAPKTTLKKIEIEVIKIPEHMELEVVNVGSQMKQVSVSKIPLPT</sequence>
<dbReference type="AlphaFoldDB" id="A0AA36UX71"/>
<dbReference type="Proteomes" id="UP000054316">
    <property type="component" value="Unassembled WGS sequence"/>
</dbReference>
<gene>
    <name evidence="2" type="ORF">AL553_011900</name>
    <name evidence="1" type="ORF">GHY86_23340</name>
</gene>